<dbReference type="CDD" id="cd17709">
    <property type="entry name" value="BRCT_pescadillo_like"/>
    <property type="match status" value="1"/>
</dbReference>
<feature type="compositionally biased region" description="Acidic residues" evidence="5">
    <location>
        <begin position="486"/>
        <end position="507"/>
    </location>
</feature>
<dbReference type="GO" id="GO:0000466">
    <property type="term" value="P:maturation of 5.8S rRNA from tricistronic rRNA transcript (SSU-rRNA, 5.8S rRNA, LSU-rRNA)"/>
    <property type="evidence" value="ECO:0007669"/>
    <property type="project" value="UniProtKB-UniRule"/>
</dbReference>
<feature type="compositionally biased region" description="Basic and acidic residues" evidence="5">
    <location>
        <begin position="581"/>
        <end position="604"/>
    </location>
</feature>
<keyword evidence="2 4" id="KW-0698">rRNA processing</keyword>
<dbReference type="Pfam" id="PF06732">
    <property type="entry name" value="Pescadillo_N"/>
    <property type="match status" value="1"/>
</dbReference>
<evidence type="ECO:0000256" key="2">
    <source>
        <dbReference type="ARBA" id="ARBA00022552"/>
    </source>
</evidence>
<feature type="compositionally biased region" description="Basic residues" evidence="5">
    <location>
        <begin position="605"/>
        <end position="618"/>
    </location>
</feature>
<dbReference type="Gene3D" id="3.40.50.10190">
    <property type="entry name" value="BRCT domain"/>
    <property type="match status" value="1"/>
</dbReference>
<keyword evidence="8" id="KW-1185">Reference proteome</keyword>
<reference evidence="7 8" key="1">
    <citation type="submission" date="2019-02" db="EMBL/GenBank/DDBJ databases">
        <title>Genome sequencing of the rare red list fungi Dentipellis fragilis.</title>
        <authorList>
            <person name="Buettner E."/>
            <person name="Kellner H."/>
        </authorList>
    </citation>
    <scope>NUCLEOTIDE SEQUENCE [LARGE SCALE GENOMIC DNA]</scope>
    <source>
        <strain evidence="7 8">DSM 105465</strain>
    </source>
</reference>
<feature type="region of interest" description="Disordered" evidence="5">
    <location>
        <begin position="550"/>
        <end position="618"/>
    </location>
</feature>
<evidence type="ECO:0000313" key="8">
    <source>
        <dbReference type="Proteomes" id="UP000298327"/>
    </source>
</evidence>
<dbReference type="OrthoDB" id="10264910at2759"/>
<dbReference type="EMBL" id="SEOQ01000210">
    <property type="protein sequence ID" value="TFY66885.1"/>
    <property type="molecule type" value="Genomic_DNA"/>
</dbReference>
<gene>
    <name evidence="4" type="primary">NOP7</name>
    <name evidence="7" type="ORF">EVG20_g4196</name>
</gene>
<evidence type="ECO:0000256" key="1">
    <source>
        <dbReference type="ARBA" id="ARBA00022517"/>
    </source>
</evidence>
<dbReference type="STRING" id="205917.A0A4Y9YX27"/>
<dbReference type="PANTHER" id="PTHR12221">
    <property type="entry name" value="PESCADILLO - RELATED"/>
    <property type="match status" value="1"/>
</dbReference>
<accession>A0A4Y9YX27</accession>
<dbReference type="GO" id="GO:0005654">
    <property type="term" value="C:nucleoplasm"/>
    <property type="evidence" value="ECO:0007669"/>
    <property type="project" value="UniProtKB-SubCell"/>
</dbReference>
<dbReference type="GO" id="GO:0030687">
    <property type="term" value="C:preribosome, large subunit precursor"/>
    <property type="evidence" value="ECO:0007669"/>
    <property type="project" value="UniProtKB-UniRule"/>
</dbReference>
<sequence>MGRLRQKGKAGAAKAYVTRSMAIKKLQCSLADFRRLCILKGIFPREPRSRKRANKGSSAPTSFYYTKDIAYLAHEPVLKKLREHKAFAKRLSRALGRGEWSSAKSLEDNKPVYKLDHIIKERYPTFIDAVRDIDDALCMIFLFASLPSTSRVSASLIENCSRLAAEWQLYVMHTHSLRQAFLSIKGVYYQAEVMDQTVTWLVPYQFTQNIPTDVDVRVMLTFLELYQTLLGFVFFKLYTDAGLVYPPPLDVKKEEAAAGVGAFSLQEASRSQPTAAPKKSSVEVDGKKVSGKDVRQTIKTLGASNATEADVEMPVVDSTEQEVDEEFVTMPSTSNPEEGSTLTTLHSLASLPEKQAPKLFAPYTFWLSRETSRPIFEFLVRSFGGRIGWPVSSGGGSPIDEDDESITHVIIDRPVVERSGETEEQRERRRRRKYVQPQWVVDSINAGKILLEEPYLQGKTLPPHLSPFGERAGAYDPTAGLAEDVRMEDESEEEEEEVADDEAEDEEQPQKVAIRVAAVAAEDPATLRAAELAAEKAGVDYGLFEKEVANSQKKAKKATPAESADPEADMNKMLLSNKQRKLYERMKYGQKKREAENAKLEERRKSLHKAKKRQEKAG</sequence>
<dbReference type="PANTHER" id="PTHR12221:SF6">
    <property type="entry name" value="PESCADILLO HOMOLOG"/>
    <property type="match status" value="1"/>
</dbReference>
<comment type="function">
    <text evidence="4">Component of the NOP7 complex, which is required for maturation of the 25S and 5.8S ribosomal RNAs and formation of the 60S ribosome.</text>
</comment>
<protein>
    <recommendedName>
        <fullName evidence="4">Pescadillo homolog</fullName>
    </recommendedName>
    <alternativeName>
        <fullName evidence="4">Nucleolar protein 7 homolog</fullName>
    </alternativeName>
</protein>
<comment type="caution">
    <text evidence="7">The sequence shown here is derived from an EMBL/GenBank/DDBJ whole genome shotgun (WGS) entry which is preliminary data.</text>
</comment>
<dbReference type="GO" id="GO:0003723">
    <property type="term" value="F:RNA binding"/>
    <property type="evidence" value="ECO:0007669"/>
    <property type="project" value="TreeGrafter"/>
</dbReference>
<comment type="subunit">
    <text evidence="4">Component of the NOP7 complex, composed of ERB1, NOP7 and YTM1. Within the NOP7 complex ERB1 appears to interact directly with NOP7 and YTM1. The NOP7 complex also associates with the 66S pre-ribosome.</text>
</comment>
<evidence type="ECO:0000256" key="4">
    <source>
        <dbReference type="HAMAP-Rule" id="MF_03028"/>
    </source>
</evidence>
<name>A0A4Y9YX27_9AGAM</name>
<dbReference type="Proteomes" id="UP000298327">
    <property type="component" value="Unassembled WGS sequence"/>
</dbReference>
<keyword evidence="1 4" id="KW-0690">Ribosome biogenesis</keyword>
<dbReference type="GO" id="GO:0043021">
    <property type="term" value="F:ribonucleoprotein complex binding"/>
    <property type="evidence" value="ECO:0007669"/>
    <property type="project" value="UniProtKB-UniRule"/>
</dbReference>
<dbReference type="SUPFAM" id="SSF52113">
    <property type="entry name" value="BRCT domain"/>
    <property type="match status" value="1"/>
</dbReference>
<comment type="similarity">
    <text evidence="4">Belongs to the pescadillo family.</text>
</comment>
<evidence type="ECO:0000256" key="3">
    <source>
        <dbReference type="ARBA" id="ARBA00023242"/>
    </source>
</evidence>
<dbReference type="HAMAP" id="MF_03028">
    <property type="entry name" value="Pescadillo"/>
    <property type="match status" value="1"/>
</dbReference>
<dbReference type="PROSITE" id="PS50172">
    <property type="entry name" value="BRCT"/>
    <property type="match status" value="1"/>
</dbReference>
<evidence type="ECO:0000259" key="6">
    <source>
        <dbReference type="PROSITE" id="PS50172"/>
    </source>
</evidence>
<dbReference type="SMART" id="SM00292">
    <property type="entry name" value="BRCT"/>
    <property type="match status" value="1"/>
</dbReference>
<proteinExistence type="inferred from homology"/>
<dbReference type="GO" id="GO:0070545">
    <property type="term" value="C:PeBoW complex"/>
    <property type="evidence" value="ECO:0007669"/>
    <property type="project" value="TreeGrafter"/>
</dbReference>
<feature type="region of interest" description="Disordered" evidence="5">
    <location>
        <begin position="484"/>
        <end position="511"/>
    </location>
</feature>
<feature type="region of interest" description="Disordered" evidence="5">
    <location>
        <begin position="268"/>
        <end position="288"/>
    </location>
</feature>
<dbReference type="InterPro" id="IPR001357">
    <property type="entry name" value="BRCT_dom"/>
</dbReference>
<dbReference type="InterPro" id="IPR036420">
    <property type="entry name" value="BRCT_dom_sf"/>
</dbReference>
<keyword evidence="3 4" id="KW-0539">Nucleus</keyword>
<dbReference type="GO" id="GO:0000463">
    <property type="term" value="P:maturation of LSU-rRNA from tricistronic rRNA transcript (SSU-rRNA, 5.8S rRNA, LSU-rRNA)"/>
    <property type="evidence" value="ECO:0007669"/>
    <property type="project" value="UniProtKB-UniRule"/>
</dbReference>
<dbReference type="AlphaFoldDB" id="A0A4Y9YX27"/>
<organism evidence="7 8">
    <name type="scientific">Dentipellis fragilis</name>
    <dbReference type="NCBI Taxonomy" id="205917"/>
    <lineage>
        <taxon>Eukaryota</taxon>
        <taxon>Fungi</taxon>
        <taxon>Dikarya</taxon>
        <taxon>Basidiomycota</taxon>
        <taxon>Agaricomycotina</taxon>
        <taxon>Agaricomycetes</taxon>
        <taxon>Russulales</taxon>
        <taxon>Hericiaceae</taxon>
        <taxon>Dentipellis</taxon>
    </lineage>
</organism>
<evidence type="ECO:0000313" key="7">
    <source>
        <dbReference type="EMBL" id="TFY66885.1"/>
    </source>
</evidence>
<evidence type="ECO:0000256" key="5">
    <source>
        <dbReference type="SAM" id="MobiDB-lite"/>
    </source>
</evidence>
<feature type="domain" description="BRCT" evidence="6">
    <location>
        <begin position="355"/>
        <end position="457"/>
    </location>
</feature>
<dbReference type="InterPro" id="IPR010613">
    <property type="entry name" value="PES"/>
</dbReference>
<comment type="subcellular location">
    <subcellularLocation>
        <location evidence="4">Nucleus</location>
        <location evidence="4">Nucleolus</location>
    </subcellularLocation>
    <subcellularLocation>
        <location evidence="4">Nucleus</location>
        <location evidence="4">Nucleoplasm</location>
    </subcellularLocation>
</comment>